<evidence type="ECO:0000313" key="2">
    <source>
        <dbReference type="Proteomes" id="UP000004810"/>
    </source>
</evidence>
<dbReference type="EMBL" id="ADBV01004703">
    <property type="protein sequence ID" value="EJW80229.1"/>
    <property type="molecule type" value="Genomic_DNA"/>
</dbReference>
<evidence type="ECO:0000313" key="1">
    <source>
        <dbReference type="EMBL" id="EJW80229.1"/>
    </source>
</evidence>
<reference evidence="2" key="1">
    <citation type="submission" date="2012-08" db="EMBL/GenBank/DDBJ databases">
        <title>The Genome Sequence of Wuchereria bancrofti.</title>
        <authorList>
            <person name="Nutman T.B."/>
            <person name="Fink D.L."/>
            <person name="Russ C."/>
            <person name="Young S."/>
            <person name="Zeng Q."/>
            <person name="Koehrsen M."/>
            <person name="Alvarado L."/>
            <person name="Berlin A."/>
            <person name="Chapman S.B."/>
            <person name="Chen Z."/>
            <person name="Freedman E."/>
            <person name="Gellesch M."/>
            <person name="Goldberg J."/>
            <person name="Griggs A."/>
            <person name="Gujja S."/>
            <person name="Heilman E.R."/>
            <person name="Heiman D."/>
            <person name="Hepburn T."/>
            <person name="Howarth C."/>
            <person name="Jen D."/>
            <person name="Larson L."/>
            <person name="Lewis B."/>
            <person name="Mehta T."/>
            <person name="Park D."/>
            <person name="Pearson M."/>
            <person name="Roberts A."/>
            <person name="Saif S."/>
            <person name="Shea T."/>
            <person name="Shenoy N."/>
            <person name="Sisk P."/>
            <person name="Stolte C."/>
            <person name="Sykes S."/>
            <person name="Walk T."/>
            <person name="White J."/>
            <person name="Yandava C."/>
            <person name="Haas B."/>
            <person name="Henn M.R."/>
            <person name="Nusbaum C."/>
            <person name="Birren B."/>
        </authorList>
    </citation>
    <scope>NUCLEOTIDE SEQUENCE [LARGE SCALE GENOMIC DNA]</scope>
    <source>
        <strain evidence="2">NA</strain>
    </source>
</reference>
<accession>J9EYK2</accession>
<gene>
    <name evidence="1" type="ORF">WUBG_08862</name>
</gene>
<comment type="caution">
    <text evidence="1">The sequence shown here is derived from an EMBL/GenBank/DDBJ whole genome shotgun (WGS) entry which is preliminary data.</text>
</comment>
<sequence>MVVLKQFHYVLNIAQLLHSMRMNITLMDKKLAKCYDRYHYTMQLCQILPNWKLLKEPLKKFLFFFYF</sequence>
<name>J9EYK2_WUCBA</name>
<dbReference type="AlphaFoldDB" id="J9EYK2"/>
<protein>
    <submittedName>
        <fullName evidence="1">Uncharacterized protein</fullName>
    </submittedName>
</protein>
<proteinExistence type="predicted"/>
<organism evidence="1 2">
    <name type="scientific">Wuchereria bancrofti</name>
    <dbReference type="NCBI Taxonomy" id="6293"/>
    <lineage>
        <taxon>Eukaryota</taxon>
        <taxon>Metazoa</taxon>
        <taxon>Ecdysozoa</taxon>
        <taxon>Nematoda</taxon>
        <taxon>Chromadorea</taxon>
        <taxon>Rhabditida</taxon>
        <taxon>Spirurina</taxon>
        <taxon>Spiruromorpha</taxon>
        <taxon>Filarioidea</taxon>
        <taxon>Onchocercidae</taxon>
        <taxon>Wuchereria</taxon>
    </lineage>
</organism>
<dbReference type="Proteomes" id="UP000004810">
    <property type="component" value="Unassembled WGS sequence"/>
</dbReference>